<gene>
    <name evidence="2" type="ORF">GRAN_0869</name>
</gene>
<accession>A0A4Q0T6C8</accession>
<dbReference type="PROSITE" id="PS51746">
    <property type="entry name" value="PPM_2"/>
    <property type="match status" value="1"/>
</dbReference>
<name>A0A4Q0T6C8_9BACT</name>
<dbReference type="InterPro" id="IPR036457">
    <property type="entry name" value="PPM-type-like_dom_sf"/>
</dbReference>
<sequence length="261" mass="27656">MTLSKLDYAMSSHPGLVRKGNEDFCSASKEQGVFVVCDGMGGAAAGEVASRLAVETFTRALDHGNRAVDTVERIQRAARAANDAVYRKAKQNRELSGMGTTLVAAILDAPPLLENAESESERPEARFWIGHVGDSRCYLYRKGLLRLVTCDHSVVQEQMQAGLMTRAQAAHSPMRHIITRAIGAHAQVEAAVQPLDVGTGDIVLLASDGLNRDLSDEAIADVLSGIRTGAESLEAGCVALVDAANAVGGHDNVTVLLLRVG</sequence>
<evidence type="ECO:0000313" key="3">
    <source>
        <dbReference type="Proteomes" id="UP000289437"/>
    </source>
</evidence>
<dbReference type="GO" id="GO:0004722">
    <property type="term" value="F:protein serine/threonine phosphatase activity"/>
    <property type="evidence" value="ECO:0007669"/>
    <property type="project" value="InterPro"/>
</dbReference>
<comment type="caution">
    <text evidence="2">The sequence shown here is derived from an EMBL/GenBank/DDBJ whole genome shotgun (WGS) entry which is preliminary data.</text>
</comment>
<dbReference type="SMART" id="SM00331">
    <property type="entry name" value="PP2C_SIG"/>
    <property type="match status" value="1"/>
</dbReference>
<dbReference type="Gene3D" id="3.60.40.10">
    <property type="entry name" value="PPM-type phosphatase domain"/>
    <property type="match status" value="1"/>
</dbReference>
<dbReference type="Pfam" id="PF13672">
    <property type="entry name" value="PP2C_2"/>
    <property type="match status" value="1"/>
</dbReference>
<evidence type="ECO:0000259" key="1">
    <source>
        <dbReference type="PROSITE" id="PS51746"/>
    </source>
</evidence>
<dbReference type="PANTHER" id="PTHR13832">
    <property type="entry name" value="PROTEIN PHOSPHATASE 2C"/>
    <property type="match status" value="1"/>
</dbReference>
<proteinExistence type="predicted"/>
<reference evidence="2 3" key="1">
    <citation type="submission" date="2018-11" db="EMBL/GenBank/DDBJ databases">
        <authorList>
            <person name="Mardanov A.V."/>
            <person name="Ravin N.V."/>
            <person name="Dedysh S.N."/>
        </authorList>
    </citation>
    <scope>NUCLEOTIDE SEQUENCE [LARGE SCALE GENOMIC DNA]</scope>
    <source>
        <strain evidence="2 3">AF10</strain>
    </source>
</reference>
<dbReference type="OrthoDB" id="9801841at2"/>
<dbReference type="CDD" id="cd00143">
    <property type="entry name" value="PP2Cc"/>
    <property type="match status" value="1"/>
</dbReference>
<evidence type="ECO:0000313" key="2">
    <source>
        <dbReference type="EMBL" id="RXH57559.1"/>
    </source>
</evidence>
<dbReference type="RefSeq" id="WP_128911716.1">
    <property type="nucleotide sequence ID" value="NZ_RDSM01000001.1"/>
</dbReference>
<dbReference type="EMBL" id="RDSM01000001">
    <property type="protein sequence ID" value="RXH57559.1"/>
    <property type="molecule type" value="Genomic_DNA"/>
</dbReference>
<dbReference type="InterPro" id="IPR015655">
    <property type="entry name" value="PP2C"/>
</dbReference>
<protein>
    <submittedName>
        <fullName evidence="2">Protein serine/threonine phosphatase PrpC, regulation of stationary phase</fullName>
    </submittedName>
</protein>
<dbReference type="InterPro" id="IPR001932">
    <property type="entry name" value="PPM-type_phosphatase-like_dom"/>
</dbReference>
<dbReference type="PANTHER" id="PTHR13832:SF860">
    <property type="entry name" value="PROTEIN PHOSPHATASE PHPP"/>
    <property type="match status" value="1"/>
</dbReference>
<dbReference type="SMART" id="SM00332">
    <property type="entry name" value="PP2Cc"/>
    <property type="match status" value="1"/>
</dbReference>
<dbReference type="AlphaFoldDB" id="A0A4Q0T6C8"/>
<organism evidence="2 3">
    <name type="scientific">Granulicella sibirica</name>
    <dbReference type="NCBI Taxonomy" id="2479048"/>
    <lineage>
        <taxon>Bacteria</taxon>
        <taxon>Pseudomonadati</taxon>
        <taxon>Acidobacteriota</taxon>
        <taxon>Terriglobia</taxon>
        <taxon>Terriglobales</taxon>
        <taxon>Acidobacteriaceae</taxon>
        <taxon>Granulicella</taxon>
    </lineage>
</organism>
<reference evidence="3" key="2">
    <citation type="submission" date="2019-02" db="EMBL/GenBank/DDBJ databases">
        <title>Granulicella sibirica sp. nov., a psychrotolerant acidobacterium isolated from an organic soil layer in forested tundra, West Siberia.</title>
        <authorList>
            <person name="Oshkin I.Y."/>
            <person name="Kulichevskaya I.S."/>
            <person name="Rijpstra W.I.C."/>
            <person name="Sinninghe Damste J.S."/>
            <person name="Rakitin A.L."/>
            <person name="Ravin N.V."/>
            <person name="Dedysh S.N."/>
        </authorList>
    </citation>
    <scope>NUCLEOTIDE SEQUENCE [LARGE SCALE GENOMIC DNA]</scope>
    <source>
        <strain evidence="3">AF10</strain>
    </source>
</reference>
<dbReference type="SUPFAM" id="SSF81606">
    <property type="entry name" value="PP2C-like"/>
    <property type="match status" value="1"/>
</dbReference>
<keyword evidence="3" id="KW-1185">Reference proteome</keyword>
<feature type="domain" description="PPM-type phosphatase" evidence="1">
    <location>
        <begin position="7"/>
        <end position="260"/>
    </location>
</feature>
<dbReference type="Proteomes" id="UP000289437">
    <property type="component" value="Unassembled WGS sequence"/>
</dbReference>